<evidence type="ECO:0000256" key="7">
    <source>
        <dbReference type="RuleBase" id="RU363032"/>
    </source>
</evidence>
<name>A0A4Q4Z5N0_9ACTN</name>
<dbReference type="SUPFAM" id="SSF161098">
    <property type="entry name" value="MetI-like"/>
    <property type="match status" value="1"/>
</dbReference>
<evidence type="ECO:0000256" key="6">
    <source>
        <dbReference type="ARBA" id="ARBA00023136"/>
    </source>
</evidence>
<keyword evidence="5 7" id="KW-1133">Transmembrane helix</keyword>
<dbReference type="Pfam" id="PF19300">
    <property type="entry name" value="BPD_transp_1_N"/>
    <property type="match status" value="1"/>
</dbReference>
<keyword evidence="3" id="KW-1003">Cell membrane</keyword>
<keyword evidence="10" id="KW-1185">Reference proteome</keyword>
<organism evidence="9 10">
    <name type="scientific">Nocardioides guangzhouensis</name>
    <dbReference type="NCBI Taxonomy" id="2497878"/>
    <lineage>
        <taxon>Bacteria</taxon>
        <taxon>Bacillati</taxon>
        <taxon>Actinomycetota</taxon>
        <taxon>Actinomycetes</taxon>
        <taxon>Propionibacteriales</taxon>
        <taxon>Nocardioidaceae</taxon>
        <taxon>Nocardioides</taxon>
    </lineage>
</organism>
<feature type="transmembrane region" description="Helical" evidence="7">
    <location>
        <begin position="314"/>
        <end position="340"/>
    </location>
</feature>
<dbReference type="PROSITE" id="PS50928">
    <property type="entry name" value="ABC_TM1"/>
    <property type="match status" value="1"/>
</dbReference>
<dbReference type="PANTHER" id="PTHR43376">
    <property type="entry name" value="OLIGOPEPTIDE TRANSPORT SYSTEM PERMEASE PROTEIN"/>
    <property type="match status" value="1"/>
</dbReference>
<dbReference type="PANTHER" id="PTHR43376:SF1">
    <property type="entry name" value="OLIGOPEPTIDE TRANSPORT SYSTEM PERMEASE PROTEIN"/>
    <property type="match status" value="1"/>
</dbReference>
<dbReference type="Proteomes" id="UP000295198">
    <property type="component" value="Unassembled WGS sequence"/>
</dbReference>
<dbReference type="InterPro" id="IPR000515">
    <property type="entry name" value="MetI-like"/>
</dbReference>
<evidence type="ECO:0000259" key="8">
    <source>
        <dbReference type="PROSITE" id="PS50928"/>
    </source>
</evidence>
<dbReference type="OrthoDB" id="147688at2"/>
<dbReference type="Gene3D" id="1.10.3720.10">
    <property type="entry name" value="MetI-like"/>
    <property type="match status" value="1"/>
</dbReference>
<keyword evidence="6 7" id="KW-0472">Membrane</keyword>
<dbReference type="CDD" id="cd06261">
    <property type="entry name" value="TM_PBP2"/>
    <property type="match status" value="1"/>
</dbReference>
<dbReference type="RefSeq" id="WP_134720630.1">
    <property type="nucleotide sequence ID" value="NZ_SDKM01000049.1"/>
</dbReference>
<feature type="transmembrane region" description="Helical" evidence="7">
    <location>
        <begin position="118"/>
        <end position="141"/>
    </location>
</feature>
<dbReference type="AlphaFoldDB" id="A0A4Q4Z5N0"/>
<evidence type="ECO:0000313" key="9">
    <source>
        <dbReference type="EMBL" id="RYP82316.1"/>
    </source>
</evidence>
<proteinExistence type="inferred from homology"/>
<evidence type="ECO:0000256" key="1">
    <source>
        <dbReference type="ARBA" id="ARBA00004651"/>
    </source>
</evidence>
<comment type="subcellular location">
    <subcellularLocation>
        <location evidence="1 7">Cell membrane</location>
        <topology evidence="1 7">Multi-pass membrane protein</topology>
    </subcellularLocation>
</comment>
<dbReference type="InterPro" id="IPR035906">
    <property type="entry name" value="MetI-like_sf"/>
</dbReference>
<keyword evidence="2 7" id="KW-0813">Transport</keyword>
<dbReference type="InterPro" id="IPR045621">
    <property type="entry name" value="BPD_transp_1_N"/>
</dbReference>
<evidence type="ECO:0000256" key="5">
    <source>
        <dbReference type="ARBA" id="ARBA00022989"/>
    </source>
</evidence>
<feature type="transmembrane region" description="Helical" evidence="7">
    <location>
        <begin position="27"/>
        <end position="49"/>
    </location>
</feature>
<keyword evidence="4 7" id="KW-0812">Transmembrane</keyword>
<gene>
    <name evidence="9" type="ORF">EKO23_21990</name>
</gene>
<feature type="transmembrane region" description="Helical" evidence="7">
    <location>
        <begin position="210"/>
        <end position="231"/>
    </location>
</feature>
<dbReference type="GO" id="GO:0055085">
    <property type="term" value="P:transmembrane transport"/>
    <property type="evidence" value="ECO:0007669"/>
    <property type="project" value="InterPro"/>
</dbReference>
<evidence type="ECO:0000256" key="2">
    <source>
        <dbReference type="ARBA" id="ARBA00022448"/>
    </source>
</evidence>
<dbReference type="EMBL" id="SDKM01000049">
    <property type="protein sequence ID" value="RYP82316.1"/>
    <property type="molecule type" value="Genomic_DNA"/>
</dbReference>
<evidence type="ECO:0000313" key="10">
    <source>
        <dbReference type="Proteomes" id="UP000295198"/>
    </source>
</evidence>
<dbReference type="Pfam" id="PF00528">
    <property type="entry name" value="BPD_transp_1"/>
    <property type="match status" value="1"/>
</dbReference>
<feature type="transmembrane region" description="Helical" evidence="7">
    <location>
        <begin position="268"/>
        <end position="294"/>
    </location>
</feature>
<sequence length="346" mass="37439">MSLATTPTTAVDSAEPRPRRRGYGRYVLSKVAGAVGSLLFMLVVSFFLFRVLPGDPARTLGRGRFTNPEQIEEFNRTYGLNESLPRQFLTYLQNTFSGDLGISLKYRVPVSDLLLDRMWPTLLLVGTSTILATVIGVWLGIRGAWNRGSTFDKASTGASLTLYSMPEWWLGLLLIAVFAVGWGPIPGIFPTGGLHSTDVDPSSLAGVLDTAWHLTLPVITLTLAYLADYALIMRSSLLDELGEDYLTTARAKGLRDIVVRNRHAVPNALLPTTTVIALSMGFIVSGAITVETVFSIPGLGLLGVEALEVPDYWVLQGTFLVAAAGVILANLAANLLYGILDPRVRT</sequence>
<dbReference type="GO" id="GO:0005886">
    <property type="term" value="C:plasma membrane"/>
    <property type="evidence" value="ECO:0007669"/>
    <property type="project" value="UniProtKB-SubCell"/>
</dbReference>
<accession>A0A4Q4Z5N0</accession>
<evidence type="ECO:0000256" key="3">
    <source>
        <dbReference type="ARBA" id="ARBA00022475"/>
    </source>
</evidence>
<comment type="caution">
    <text evidence="9">The sequence shown here is derived from an EMBL/GenBank/DDBJ whole genome shotgun (WGS) entry which is preliminary data.</text>
</comment>
<reference evidence="9 10" key="1">
    <citation type="submission" date="2019-01" db="EMBL/GenBank/DDBJ databases">
        <title>Nocardioides guangzhouensis sp. nov., an actinobacterium isolated from soil.</title>
        <authorList>
            <person name="Fu Y."/>
            <person name="Cai Y."/>
            <person name="Lin Z."/>
            <person name="Chen P."/>
        </authorList>
    </citation>
    <scope>NUCLEOTIDE SEQUENCE [LARGE SCALE GENOMIC DNA]</scope>
    <source>
        <strain evidence="9 10">130</strain>
    </source>
</reference>
<comment type="similarity">
    <text evidence="7">Belongs to the binding-protein-dependent transport system permease family.</text>
</comment>
<feature type="domain" description="ABC transmembrane type-1" evidence="8">
    <location>
        <begin position="118"/>
        <end position="337"/>
    </location>
</feature>
<feature type="transmembrane region" description="Helical" evidence="7">
    <location>
        <begin position="168"/>
        <end position="190"/>
    </location>
</feature>
<evidence type="ECO:0000256" key="4">
    <source>
        <dbReference type="ARBA" id="ARBA00022692"/>
    </source>
</evidence>
<protein>
    <submittedName>
        <fullName evidence="9">ABC transporter permease</fullName>
    </submittedName>
</protein>